<proteinExistence type="predicted"/>
<organism evidence="3 4">
    <name type="scientific">Priestia taiwanensis</name>
    <dbReference type="NCBI Taxonomy" id="1347902"/>
    <lineage>
        <taxon>Bacteria</taxon>
        <taxon>Bacillati</taxon>
        <taxon>Bacillota</taxon>
        <taxon>Bacilli</taxon>
        <taxon>Bacillales</taxon>
        <taxon>Bacillaceae</taxon>
        <taxon>Priestia</taxon>
    </lineage>
</organism>
<evidence type="ECO:0000313" key="4">
    <source>
        <dbReference type="Proteomes" id="UP000605259"/>
    </source>
</evidence>
<reference evidence="3" key="2">
    <citation type="submission" date="2020-09" db="EMBL/GenBank/DDBJ databases">
        <authorList>
            <person name="Sun Q."/>
            <person name="Zhou Y."/>
        </authorList>
    </citation>
    <scope>NUCLEOTIDE SEQUENCE</scope>
    <source>
        <strain evidence="3">CGMCC 1.12698</strain>
    </source>
</reference>
<sequence>MEGNYSTSHVSRKIGIDSTLIREYSRILEMQGYQIRKNTNGQRCYTMKDVRLLQKIHREQRETLIELDELVAQLLEEAIPKPLTPIPHDMSITMKEQAKKMEEFLHKMNQIAEQNNEIIQLNHFLLDEHKRQDNRLLTIEETITKHSHKRDDQLMRIIRELQVAKRSVAAAKERTWVKSLRSLFMKQP</sequence>
<evidence type="ECO:0000259" key="2">
    <source>
        <dbReference type="Pfam" id="PF13152"/>
    </source>
</evidence>
<evidence type="ECO:0000256" key="1">
    <source>
        <dbReference type="SAM" id="Coils"/>
    </source>
</evidence>
<dbReference type="SUPFAM" id="SSF46955">
    <property type="entry name" value="Putative DNA-binding domain"/>
    <property type="match status" value="1"/>
</dbReference>
<gene>
    <name evidence="3" type="ORF">GCM10007140_17650</name>
</gene>
<feature type="coiled-coil region" evidence="1">
    <location>
        <begin position="57"/>
        <end position="114"/>
    </location>
</feature>
<protein>
    <recommendedName>
        <fullName evidence="2">DUF3967 domain-containing protein</fullName>
    </recommendedName>
</protein>
<feature type="domain" description="DUF3967" evidence="2">
    <location>
        <begin position="149"/>
        <end position="179"/>
    </location>
</feature>
<dbReference type="Proteomes" id="UP000605259">
    <property type="component" value="Unassembled WGS sequence"/>
</dbReference>
<name>A0A917AQV2_9BACI</name>
<reference evidence="3" key="1">
    <citation type="journal article" date="2014" name="Int. J. Syst. Evol. Microbiol.">
        <title>Complete genome sequence of Corynebacterium casei LMG S-19264T (=DSM 44701T), isolated from a smear-ripened cheese.</title>
        <authorList>
            <consortium name="US DOE Joint Genome Institute (JGI-PGF)"/>
            <person name="Walter F."/>
            <person name="Albersmeier A."/>
            <person name="Kalinowski J."/>
            <person name="Ruckert C."/>
        </authorList>
    </citation>
    <scope>NUCLEOTIDE SEQUENCE</scope>
    <source>
        <strain evidence="3">CGMCC 1.12698</strain>
    </source>
</reference>
<comment type="caution">
    <text evidence="3">The sequence shown here is derived from an EMBL/GenBank/DDBJ whole genome shotgun (WGS) entry which is preliminary data.</text>
</comment>
<dbReference type="AlphaFoldDB" id="A0A917AQV2"/>
<dbReference type="InterPro" id="IPR009061">
    <property type="entry name" value="DNA-bd_dom_put_sf"/>
</dbReference>
<keyword evidence="1" id="KW-0175">Coiled coil</keyword>
<dbReference type="InterPro" id="IPR025052">
    <property type="entry name" value="DUF3967"/>
</dbReference>
<dbReference type="Gene3D" id="1.10.1660.10">
    <property type="match status" value="1"/>
</dbReference>
<accession>A0A917AQV2</accession>
<evidence type="ECO:0000313" key="3">
    <source>
        <dbReference type="EMBL" id="GGE68064.1"/>
    </source>
</evidence>
<dbReference type="EMBL" id="BMFK01000001">
    <property type="protein sequence ID" value="GGE68064.1"/>
    <property type="molecule type" value="Genomic_DNA"/>
</dbReference>
<keyword evidence="4" id="KW-1185">Reference proteome</keyword>
<dbReference type="Pfam" id="PF13152">
    <property type="entry name" value="DUF3967"/>
    <property type="match status" value="1"/>
</dbReference>
<dbReference type="RefSeq" id="WP_188387994.1">
    <property type="nucleotide sequence ID" value="NZ_BMFK01000001.1"/>
</dbReference>